<proteinExistence type="predicted"/>
<gene>
    <name evidence="1" type="ORF">BT62DRAFT_937066</name>
</gene>
<dbReference type="GeneID" id="66109543"/>
<name>A0A9P7VJ33_9AGAR</name>
<sequence length="94" mass="10408">MEDWEFAIDPSTLKFHQRRVSNLPSPVWDYGLSPVTITATACLIDWPVDGDMFAASPPENPDCVGPERVIELSPFGVGNLVLLVPCCTNWSAFR</sequence>
<reference evidence="1" key="1">
    <citation type="submission" date="2020-11" db="EMBL/GenBank/DDBJ databases">
        <title>Adaptations for nitrogen fixation in a non-lichenized fungal sporocarp promotes dispersal by wood-feeding termites.</title>
        <authorList>
            <consortium name="DOE Joint Genome Institute"/>
            <person name="Koch R.A."/>
            <person name="Yoon G."/>
            <person name="Arayal U."/>
            <person name="Lail K."/>
            <person name="Amirebrahimi M."/>
            <person name="Labutti K."/>
            <person name="Lipzen A."/>
            <person name="Riley R."/>
            <person name="Barry K."/>
            <person name="Henrissat B."/>
            <person name="Grigoriev I.V."/>
            <person name="Herr J.R."/>
            <person name="Aime M.C."/>
        </authorList>
    </citation>
    <scope>NUCLEOTIDE SEQUENCE</scope>
    <source>
        <strain evidence="1">MCA 3950</strain>
    </source>
</reference>
<dbReference type="AlphaFoldDB" id="A0A9P7VJ33"/>
<dbReference type="EMBL" id="MU250559">
    <property type="protein sequence ID" value="KAG7441542.1"/>
    <property type="molecule type" value="Genomic_DNA"/>
</dbReference>
<dbReference type="OrthoDB" id="5358475at2759"/>
<keyword evidence="2" id="KW-1185">Reference proteome</keyword>
<protein>
    <submittedName>
        <fullName evidence="1">Uncharacterized protein</fullName>
    </submittedName>
</protein>
<comment type="caution">
    <text evidence="1">The sequence shown here is derived from an EMBL/GenBank/DDBJ whole genome shotgun (WGS) entry which is preliminary data.</text>
</comment>
<dbReference type="RefSeq" id="XP_043035042.1">
    <property type="nucleotide sequence ID" value="XM_043187246.1"/>
</dbReference>
<evidence type="ECO:0000313" key="1">
    <source>
        <dbReference type="EMBL" id="KAG7441542.1"/>
    </source>
</evidence>
<dbReference type="Proteomes" id="UP000812287">
    <property type="component" value="Unassembled WGS sequence"/>
</dbReference>
<organism evidence="1 2">
    <name type="scientific">Guyanagaster necrorhizus</name>
    <dbReference type="NCBI Taxonomy" id="856835"/>
    <lineage>
        <taxon>Eukaryota</taxon>
        <taxon>Fungi</taxon>
        <taxon>Dikarya</taxon>
        <taxon>Basidiomycota</taxon>
        <taxon>Agaricomycotina</taxon>
        <taxon>Agaricomycetes</taxon>
        <taxon>Agaricomycetidae</taxon>
        <taxon>Agaricales</taxon>
        <taxon>Marasmiineae</taxon>
        <taxon>Physalacriaceae</taxon>
        <taxon>Guyanagaster</taxon>
    </lineage>
</organism>
<accession>A0A9P7VJ33</accession>
<evidence type="ECO:0000313" key="2">
    <source>
        <dbReference type="Proteomes" id="UP000812287"/>
    </source>
</evidence>